<organism evidence="2 3">
    <name type="scientific">Caballeronia zhejiangensis</name>
    <dbReference type="NCBI Taxonomy" id="871203"/>
    <lineage>
        <taxon>Bacteria</taxon>
        <taxon>Pseudomonadati</taxon>
        <taxon>Pseudomonadota</taxon>
        <taxon>Betaproteobacteria</taxon>
        <taxon>Burkholderiales</taxon>
        <taxon>Burkholderiaceae</taxon>
        <taxon>Caballeronia</taxon>
    </lineage>
</organism>
<dbReference type="AlphaFoldDB" id="A0A656QC52"/>
<evidence type="ECO:0000313" key="2">
    <source>
        <dbReference type="EMBL" id="KDR25984.1"/>
    </source>
</evidence>
<evidence type="ECO:0000313" key="3">
    <source>
        <dbReference type="Proteomes" id="UP000027451"/>
    </source>
</evidence>
<comment type="caution">
    <text evidence="2">The sequence shown here is derived from an EMBL/GenBank/DDBJ whole genome shotgun (WGS) entry which is preliminary data.</text>
</comment>
<name>A0A656QC52_9BURK</name>
<evidence type="ECO:0000256" key="1">
    <source>
        <dbReference type="SAM" id="MobiDB-lite"/>
    </source>
</evidence>
<accession>A0A656QC52</accession>
<feature type="region of interest" description="Disordered" evidence="1">
    <location>
        <begin position="1"/>
        <end position="38"/>
    </location>
</feature>
<dbReference type="Proteomes" id="UP000027451">
    <property type="component" value="Unassembled WGS sequence"/>
</dbReference>
<proteinExistence type="predicted"/>
<reference evidence="2 3" key="1">
    <citation type="submission" date="2014-03" db="EMBL/GenBank/DDBJ databases">
        <title>Draft Genome Sequences of Four Burkholderia Strains.</title>
        <authorList>
            <person name="Liu X.Y."/>
            <person name="Li C.X."/>
            <person name="Xu J.H."/>
        </authorList>
    </citation>
    <scope>NUCLEOTIDE SEQUENCE [LARGE SCALE GENOMIC DNA]</scope>
    <source>
        <strain evidence="2 3">OP-1</strain>
    </source>
</reference>
<feature type="compositionally biased region" description="Low complexity" evidence="1">
    <location>
        <begin position="8"/>
        <end position="22"/>
    </location>
</feature>
<dbReference type="RefSeq" id="WP_152563243.1">
    <property type="nucleotide sequence ID" value="NZ_JFHD01000040.1"/>
</dbReference>
<keyword evidence="3" id="KW-1185">Reference proteome</keyword>
<sequence>MAALAIGASQAPQSSSAPTHAAPARKRPATRRLTDADRDAIAKAEAKRARKAKKLGARNG</sequence>
<protein>
    <submittedName>
        <fullName evidence="2">Uncharacterized protein</fullName>
    </submittedName>
</protein>
<dbReference type="EMBL" id="JFHD01000040">
    <property type="protein sequence ID" value="KDR25984.1"/>
    <property type="molecule type" value="Genomic_DNA"/>
</dbReference>
<gene>
    <name evidence="2" type="ORF">BG60_26280</name>
</gene>